<dbReference type="AlphaFoldDB" id="A0A9N9IG24"/>
<dbReference type="InterPro" id="IPR011043">
    <property type="entry name" value="Gal_Oxase/kelch_b-propeller"/>
</dbReference>
<protein>
    <submittedName>
        <fullName evidence="2">16782_t:CDS:1</fullName>
    </submittedName>
</protein>
<dbReference type="Proteomes" id="UP000789570">
    <property type="component" value="Unassembled WGS sequence"/>
</dbReference>
<evidence type="ECO:0000256" key="1">
    <source>
        <dbReference type="SAM" id="Phobius"/>
    </source>
</evidence>
<evidence type="ECO:0000313" key="3">
    <source>
        <dbReference type="Proteomes" id="UP000789570"/>
    </source>
</evidence>
<feature type="non-terminal residue" evidence="2">
    <location>
        <position position="153"/>
    </location>
</feature>
<accession>A0A9N9IG24</accession>
<name>A0A9N9IG24_9GLOM</name>
<evidence type="ECO:0000313" key="2">
    <source>
        <dbReference type="EMBL" id="CAG8732196.1"/>
    </source>
</evidence>
<dbReference type="InterPro" id="IPR015915">
    <property type="entry name" value="Kelch-typ_b-propeller"/>
</dbReference>
<proteinExistence type="predicted"/>
<comment type="caution">
    <text evidence="2">The sequence shown here is derived from an EMBL/GenBank/DDBJ whole genome shotgun (WGS) entry which is preliminary data.</text>
</comment>
<gene>
    <name evidence="2" type="ORF">FCALED_LOCUS15059</name>
</gene>
<keyword evidence="1" id="KW-0472">Membrane</keyword>
<reference evidence="2" key="1">
    <citation type="submission" date="2021-06" db="EMBL/GenBank/DDBJ databases">
        <authorList>
            <person name="Kallberg Y."/>
            <person name="Tangrot J."/>
            <person name="Rosling A."/>
        </authorList>
    </citation>
    <scope>NUCLEOTIDE SEQUENCE</scope>
    <source>
        <strain evidence="2">UK204</strain>
    </source>
</reference>
<keyword evidence="1" id="KW-0812">Transmembrane</keyword>
<dbReference type="Gene3D" id="2.120.10.80">
    <property type="entry name" value="Kelch-type beta propeller"/>
    <property type="match status" value="1"/>
</dbReference>
<keyword evidence="1" id="KW-1133">Transmembrane helix</keyword>
<keyword evidence="3" id="KW-1185">Reference proteome</keyword>
<organism evidence="2 3">
    <name type="scientific">Funneliformis caledonium</name>
    <dbReference type="NCBI Taxonomy" id="1117310"/>
    <lineage>
        <taxon>Eukaryota</taxon>
        <taxon>Fungi</taxon>
        <taxon>Fungi incertae sedis</taxon>
        <taxon>Mucoromycota</taxon>
        <taxon>Glomeromycotina</taxon>
        <taxon>Glomeromycetes</taxon>
        <taxon>Glomerales</taxon>
        <taxon>Glomeraceae</taxon>
        <taxon>Funneliformis</taxon>
    </lineage>
</organism>
<feature type="transmembrane region" description="Helical" evidence="1">
    <location>
        <begin position="93"/>
        <end position="114"/>
    </location>
</feature>
<dbReference type="OrthoDB" id="432528at2759"/>
<dbReference type="SUPFAM" id="SSF50965">
    <property type="entry name" value="Galactose oxidase, central domain"/>
    <property type="match status" value="1"/>
</dbReference>
<sequence>MHSAATSVKSGTNNKTLFLYGGMPINDETIKDNLEAIVDDKGLMYLFSGHSNDDGTYFNDMLILDTAYLYDIINDSWNTKITLGKVPSNRSSFSAVLGSLVGSILISLESLFLYRWNKNKKELTKSILKPESEDEIYDQEAIKISMQNKHNHK</sequence>
<dbReference type="EMBL" id="CAJVPQ010012568">
    <property type="protein sequence ID" value="CAG8732196.1"/>
    <property type="molecule type" value="Genomic_DNA"/>
</dbReference>